<name>A0A4R0RED5_9APHY</name>
<feature type="compositionally biased region" description="Low complexity" evidence="1">
    <location>
        <begin position="258"/>
        <end position="277"/>
    </location>
</feature>
<sequence>MPPCPLTSTTWSSAPLLAGGKGTSEICQSLIQAKTALAAEIGVLAYKDAVSDTRIDRTSIPAAHHVRIIPAPRVKKCTLSLFLIYLSTAKPRDEMPSCAVDGDCWVMCSHNGEDMGIWCRVGGIWQDASPVFTEGGGPLPPHPWMGRRLLDFAPQHMCLGFYLSHAPASRSFKVYVQSQAVRKRHPWIKWPFTYKLGHAVCMMFEGHDLWFQTGPIQLPEGVAAKWFPDDPLPGGNEKNRGSQAHDREPGPSNRRSRSSSPRRTISASSSSSNSNNSVLQVDRKRMLISPKRAEPPRLSNLLNEPAVGIQSSQASGGPAALRSSRVKEEKPDIGSGSQSQPLKEEMDRDDEELTQLRRELEDDQKDLVKRQEQLIALKQGEIALKKERMESILKRKRSAKVALQSVVSAKASSSQRVVIDLTDD</sequence>
<comment type="caution">
    <text evidence="2">The sequence shown here is derived from an EMBL/GenBank/DDBJ whole genome shotgun (WGS) entry which is preliminary data.</text>
</comment>
<dbReference type="EMBL" id="RWJN01000336">
    <property type="protein sequence ID" value="TCD62909.1"/>
    <property type="molecule type" value="Genomic_DNA"/>
</dbReference>
<accession>A0A4R0RED5</accession>
<gene>
    <name evidence="2" type="ORF">EIP91_006236</name>
</gene>
<dbReference type="Proteomes" id="UP000292702">
    <property type="component" value="Unassembled WGS sequence"/>
</dbReference>
<reference evidence="2 3" key="1">
    <citation type="submission" date="2018-11" db="EMBL/GenBank/DDBJ databases">
        <title>Genome assembly of Steccherinum ochraceum LE-BIN_3174, the white-rot fungus of the Steccherinaceae family (The Residual Polyporoid clade, Polyporales, Basidiomycota).</title>
        <authorList>
            <person name="Fedorova T.V."/>
            <person name="Glazunova O.A."/>
            <person name="Landesman E.O."/>
            <person name="Moiseenko K.V."/>
            <person name="Psurtseva N.V."/>
            <person name="Savinova O.S."/>
            <person name="Shakhova N.V."/>
            <person name="Tyazhelova T.V."/>
            <person name="Vasina D.V."/>
        </authorList>
    </citation>
    <scope>NUCLEOTIDE SEQUENCE [LARGE SCALE GENOMIC DNA]</scope>
    <source>
        <strain evidence="2 3">LE-BIN_3174</strain>
    </source>
</reference>
<proteinExistence type="predicted"/>
<protein>
    <submittedName>
        <fullName evidence="2">Uncharacterized protein</fullName>
    </submittedName>
</protein>
<evidence type="ECO:0000256" key="1">
    <source>
        <dbReference type="SAM" id="MobiDB-lite"/>
    </source>
</evidence>
<evidence type="ECO:0000313" key="3">
    <source>
        <dbReference type="Proteomes" id="UP000292702"/>
    </source>
</evidence>
<feature type="compositionally biased region" description="Basic and acidic residues" evidence="1">
    <location>
        <begin position="237"/>
        <end position="249"/>
    </location>
</feature>
<feature type="compositionally biased region" description="Basic and acidic residues" evidence="1">
    <location>
        <begin position="281"/>
        <end position="295"/>
    </location>
</feature>
<evidence type="ECO:0000313" key="2">
    <source>
        <dbReference type="EMBL" id="TCD62909.1"/>
    </source>
</evidence>
<feature type="region of interest" description="Disordered" evidence="1">
    <location>
        <begin position="224"/>
        <end position="352"/>
    </location>
</feature>
<dbReference type="AlphaFoldDB" id="A0A4R0RED5"/>
<organism evidence="2 3">
    <name type="scientific">Steccherinum ochraceum</name>
    <dbReference type="NCBI Taxonomy" id="92696"/>
    <lineage>
        <taxon>Eukaryota</taxon>
        <taxon>Fungi</taxon>
        <taxon>Dikarya</taxon>
        <taxon>Basidiomycota</taxon>
        <taxon>Agaricomycotina</taxon>
        <taxon>Agaricomycetes</taxon>
        <taxon>Polyporales</taxon>
        <taxon>Steccherinaceae</taxon>
        <taxon>Steccherinum</taxon>
    </lineage>
</organism>
<keyword evidence="3" id="KW-1185">Reference proteome</keyword>